<evidence type="ECO:0000313" key="2">
    <source>
        <dbReference type="Proteomes" id="UP001165121"/>
    </source>
</evidence>
<evidence type="ECO:0000313" key="1">
    <source>
        <dbReference type="EMBL" id="GMF51992.1"/>
    </source>
</evidence>
<proteinExistence type="predicted"/>
<name>A0A9W6Y0P0_9STRA</name>
<accession>A0A9W6Y0P0</accession>
<dbReference type="Proteomes" id="UP001165121">
    <property type="component" value="Unassembled WGS sequence"/>
</dbReference>
<keyword evidence="2" id="KW-1185">Reference proteome</keyword>
<reference evidence="1" key="1">
    <citation type="submission" date="2023-04" db="EMBL/GenBank/DDBJ databases">
        <title>Phytophthora fragariaefolia NBRC 109709.</title>
        <authorList>
            <person name="Ichikawa N."/>
            <person name="Sato H."/>
            <person name="Tonouchi N."/>
        </authorList>
    </citation>
    <scope>NUCLEOTIDE SEQUENCE</scope>
    <source>
        <strain evidence="1">NBRC 109709</strain>
    </source>
</reference>
<dbReference type="EMBL" id="BSXT01002995">
    <property type="protein sequence ID" value="GMF51992.1"/>
    <property type="molecule type" value="Genomic_DNA"/>
</dbReference>
<dbReference type="AlphaFoldDB" id="A0A9W6Y0P0"/>
<sequence length="91" mass="10316">MTGFLAQILVPHGDSETKFGLVPTISTFRCDHLDFVATTLLHNEVFSAWLQKSITPRRSLWYLPRNLDGFVDVQQNAGRPEGRFLANRGNQ</sequence>
<protein>
    <submittedName>
        <fullName evidence="1">Unnamed protein product</fullName>
    </submittedName>
</protein>
<comment type="caution">
    <text evidence="1">The sequence shown here is derived from an EMBL/GenBank/DDBJ whole genome shotgun (WGS) entry which is preliminary data.</text>
</comment>
<gene>
    <name evidence="1" type="ORF">Pfra01_002120800</name>
</gene>
<organism evidence="1 2">
    <name type="scientific">Phytophthora fragariaefolia</name>
    <dbReference type="NCBI Taxonomy" id="1490495"/>
    <lineage>
        <taxon>Eukaryota</taxon>
        <taxon>Sar</taxon>
        <taxon>Stramenopiles</taxon>
        <taxon>Oomycota</taxon>
        <taxon>Peronosporomycetes</taxon>
        <taxon>Peronosporales</taxon>
        <taxon>Peronosporaceae</taxon>
        <taxon>Phytophthora</taxon>
    </lineage>
</organism>